<evidence type="ECO:0000313" key="4">
    <source>
        <dbReference type="EMBL" id="RVU36463.1"/>
    </source>
</evidence>
<dbReference type="GO" id="GO:0008237">
    <property type="term" value="F:metallopeptidase activity"/>
    <property type="evidence" value="ECO:0007669"/>
    <property type="project" value="UniProtKB-KW"/>
</dbReference>
<dbReference type="GO" id="GO:0046872">
    <property type="term" value="F:metal ion binding"/>
    <property type="evidence" value="ECO:0007669"/>
    <property type="project" value="UniProtKB-KW"/>
</dbReference>
<dbReference type="GO" id="GO:0006508">
    <property type="term" value="P:proteolysis"/>
    <property type="evidence" value="ECO:0007669"/>
    <property type="project" value="UniProtKB-KW"/>
</dbReference>
<evidence type="ECO:0000259" key="2">
    <source>
        <dbReference type="Pfam" id="PF07171"/>
    </source>
</evidence>
<keyword evidence="1" id="KW-0479">Metal-binding</keyword>
<evidence type="ECO:0000259" key="3">
    <source>
        <dbReference type="Pfam" id="PF07364"/>
    </source>
</evidence>
<dbReference type="AlphaFoldDB" id="A0A3S2WRY8"/>
<keyword evidence="5" id="KW-1185">Reference proteome</keyword>
<keyword evidence="1" id="KW-0378">Hydrolase</keyword>
<dbReference type="EMBL" id="SADE01000002">
    <property type="protein sequence ID" value="RVU36463.1"/>
    <property type="molecule type" value="Genomic_DNA"/>
</dbReference>
<keyword evidence="1" id="KW-0482">Metalloprotease</keyword>
<dbReference type="InterPro" id="IPR010799">
    <property type="entry name" value="MlrC_C"/>
</dbReference>
<feature type="domain" description="Microcystin LR degradation protein MlrC C-terminal" evidence="2">
    <location>
        <begin position="312"/>
        <end position="494"/>
    </location>
</feature>
<organism evidence="4 5">
    <name type="scientific">Hwanghaeella grinnelliae</name>
    <dbReference type="NCBI Taxonomy" id="2500179"/>
    <lineage>
        <taxon>Bacteria</taxon>
        <taxon>Pseudomonadati</taxon>
        <taxon>Pseudomonadota</taxon>
        <taxon>Alphaproteobacteria</taxon>
        <taxon>Rhodospirillales</taxon>
        <taxon>Rhodospirillaceae</taxon>
        <taxon>Hwanghaeella</taxon>
    </lineage>
</organism>
<dbReference type="OrthoDB" id="9782658at2"/>
<dbReference type="RefSeq" id="WP_127765939.1">
    <property type="nucleotide sequence ID" value="NZ_SADE01000002.1"/>
</dbReference>
<proteinExistence type="inferred from homology"/>
<evidence type="ECO:0000313" key="5">
    <source>
        <dbReference type="Proteomes" id="UP000287447"/>
    </source>
</evidence>
<name>A0A3S2WRY8_9PROT</name>
<comment type="caution">
    <text evidence="4">The sequence shown here is derived from an EMBL/GenBank/DDBJ whole genome shotgun (WGS) entry which is preliminary data.</text>
</comment>
<dbReference type="PIRSF" id="PIRSF012702">
    <property type="entry name" value="UCP012702"/>
    <property type="match status" value="1"/>
</dbReference>
<keyword evidence="1" id="KW-0645">Protease</keyword>
<dbReference type="InterPro" id="IPR009197">
    <property type="entry name" value="MlrC"/>
</dbReference>
<protein>
    <recommendedName>
        <fullName evidence="1">Microcystinase C</fullName>
        <shortName evidence="1">MlrC</shortName>
    </recommendedName>
</protein>
<dbReference type="Pfam" id="PF07171">
    <property type="entry name" value="MlrC_C"/>
    <property type="match status" value="1"/>
</dbReference>
<dbReference type="Proteomes" id="UP000287447">
    <property type="component" value="Unassembled WGS sequence"/>
</dbReference>
<evidence type="ECO:0000256" key="1">
    <source>
        <dbReference type="PIRNR" id="PIRNR012702"/>
    </source>
</evidence>
<dbReference type="Pfam" id="PF07364">
    <property type="entry name" value="DUF1485"/>
    <property type="match status" value="1"/>
</dbReference>
<reference evidence="5" key="1">
    <citation type="submission" date="2019-01" db="EMBL/GenBank/DDBJ databases">
        <title>Gri0909 isolated from a small marine red alga.</title>
        <authorList>
            <person name="Kim J."/>
            <person name="Jeong S.E."/>
            <person name="Jeon C.O."/>
        </authorList>
    </citation>
    <scope>NUCLEOTIDE SEQUENCE [LARGE SCALE GENOMIC DNA]</scope>
    <source>
        <strain evidence="5">Gri0909</strain>
    </source>
</reference>
<accession>A0A3S2WRY8</accession>
<comment type="similarity">
    <text evidence="1">Belongs to the peptidase M81 family.</text>
</comment>
<comment type="function">
    <text evidence="1">Involved in peptidolytic degradation of cyclic heptapeptide hepatotoxin microcystin (MC).</text>
</comment>
<sequence>MAHRILIAKFAHETNRFSDRPTGLDAFRANMLYAGSEIPARLRDTNSEIAGFLDVTDIEGWTIIPTIAANAGPSGMVTAEAEKFVTDRILADLSNALENGPIDGVLLALHGAMVTETADDGEGALLAKLREKLGPDIPIMATLDLHANVTDRMAELATALFSYRTYPHVDMRERGVEAAQLMARCLAGDCHPVTVVSRAPLLVGCDDGRTTNAGGQMLDHLAAARKLEGEEPGVLTVSVNAGFVDADIEQAGPSVTVTGDGASKKWRQLADEIMAEIWRRRDESSIDILTPEVAVERAMRANRPTGNGPVVIADFADNPGAGAYGDATGLLDVMLKAGLRNTAFGGLYDPGAAAEMHRAGVGAVMTIPLGGKTNADRGGGPLTLTGTVTALGDGSFVYEGPMSTGVTGDLGPCGCFRVETKDGADIDILVTSNNLQMLDRALFRAVGIQPEKKRVLAVKSQQHFRGAFGPIASEIMVCDTGAMSSDDLSFRTFKHVRRPIHPLDLVVWEG</sequence>
<dbReference type="InterPro" id="IPR015995">
    <property type="entry name" value="MlrC_N"/>
</dbReference>
<feature type="domain" description="Microcystin LR degradation protein MlrC N-terminal" evidence="3">
    <location>
        <begin position="4"/>
        <end position="299"/>
    </location>
</feature>
<comment type="cofactor">
    <cofactor evidence="1">
        <name>Zn(2+)</name>
        <dbReference type="ChEBI" id="CHEBI:29105"/>
    </cofactor>
    <text evidence="1">Binds 1 zinc ion per subunit.</text>
</comment>
<gene>
    <name evidence="4" type="ORF">EOI86_14790</name>
</gene>